<reference evidence="1 2" key="1">
    <citation type="submission" date="2015-03" db="EMBL/GenBank/DDBJ databases">
        <title>Draft genome of the nematode, Opisthorchis viverrini.</title>
        <authorList>
            <person name="Mitreva M."/>
        </authorList>
    </citation>
    <scope>NUCLEOTIDE SEQUENCE [LARGE SCALE GENOMIC DNA]</scope>
    <source>
        <strain evidence="1">Khon Kaen</strain>
    </source>
</reference>
<sequence length="173" mass="19565">GMLTTYMKPHAGDSEWQSQLRVMNSTKPPNLHDYGDHSQVNMLRIQHRRASQELEFLCDGTAIYGRWDPKLSEPKFDVATALLAHNGRMLDLGSGERLGFGLEHMDKRIYRNTLDRIDTSITVEYDGCQYMNRGAATKIRVETTDLEVLPVIDFKVRSFDQSGLSSLSLNVGS</sequence>
<accession>A0A1S8WPV4</accession>
<dbReference type="AlphaFoldDB" id="A0A1S8WPV4"/>
<gene>
    <name evidence="1" type="ORF">X801_07674</name>
</gene>
<protein>
    <recommendedName>
        <fullName evidence="3">Fibrillar collagen NC1 domain-containing protein</fullName>
    </recommendedName>
</protein>
<feature type="non-terminal residue" evidence="1">
    <location>
        <position position="173"/>
    </location>
</feature>
<dbReference type="Proteomes" id="UP000243686">
    <property type="component" value="Unassembled WGS sequence"/>
</dbReference>
<evidence type="ECO:0008006" key="3">
    <source>
        <dbReference type="Google" id="ProtNLM"/>
    </source>
</evidence>
<feature type="non-terminal residue" evidence="1">
    <location>
        <position position="1"/>
    </location>
</feature>
<evidence type="ECO:0000313" key="1">
    <source>
        <dbReference type="EMBL" id="OON16512.1"/>
    </source>
</evidence>
<evidence type="ECO:0000313" key="2">
    <source>
        <dbReference type="Proteomes" id="UP000243686"/>
    </source>
</evidence>
<organism evidence="1 2">
    <name type="scientific">Opisthorchis viverrini</name>
    <name type="common">Southeast Asian liver fluke</name>
    <dbReference type="NCBI Taxonomy" id="6198"/>
    <lineage>
        <taxon>Eukaryota</taxon>
        <taxon>Metazoa</taxon>
        <taxon>Spiralia</taxon>
        <taxon>Lophotrochozoa</taxon>
        <taxon>Platyhelminthes</taxon>
        <taxon>Trematoda</taxon>
        <taxon>Digenea</taxon>
        <taxon>Opisthorchiida</taxon>
        <taxon>Opisthorchiata</taxon>
        <taxon>Opisthorchiidae</taxon>
        <taxon>Opisthorchis</taxon>
    </lineage>
</organism>
<keyword evidence="2" id="KW-1185">Reference proteome</keyword>
<proteinExistence type="predicted"/>
<name>A0A1S8WPV4_OPIVI</name>
<dbReference type="Gene3D" id="2.60.120.1000">
    <property type="match status" value="1"/>
</dbReference>
<dbReference type="EMBL" id="KV897228">
    <property type="protein sequence ID" value="OON16512.1"/>
    <property type="molecule type" value="Genomic_DNA"/>
</dbReference>